<evidence type="ECO:0000313" key="2">
    <source>
        <dbReference type="EMBL" id="GGC74974.1"/>
    </source>
</evidence>
<comment type="caution">
    <text evidence="2">The sequence shown here is derived from an EMBL/GenBank/DDBJ whole genome shotgun (WGS) entry which is preliminary data.</text>
</comment>
<name>A0A916XI57_9HYPH</name>
<dbReference type="Pfam" id="PF06059">
    <property type="entry name" value="DUF930"/>
    <property type="match status" value="1"/>
</dbReference>
<dbReference type="InterPro" id="IPR009273">
    <property type="entry name" value="DUF930"/>
</dbReference>
<organism evidence="2 3">
    <name type="scientific">Chelatococcus reniformis</name>
    <dbReference type="NCBI Taxonomy" id="1494448"/>
    <lineage>
        <taxon>Bacteria</taxon>
        <taxon>Pseudomonadati</taxon>
        <taxon>Pseudomonadota</taxon>
        <taxon>Alphaproteobacteria</taxon>
        <taxon>Hyphomicrobiales</taxon>
        <taxon>Chelatococcaceae</taxon>
        <taxon>Chelatococcus</taxon>
    </lineage>
</organism>
<protein>
    <recommendedName>
        <fullName evidence="4">DUF930 domain-containing protein</fullName>
    </recommendedName>
</protein>
<accession>A0A916XI57</accession>
<evidence type="ECO:0000313" key="3">
    <source>
        <dbReference type="Proteomes" id="UP000637002"/>
    </source>
</evidence>
<feature type="chain" id="PRO_5037502355" description="DUF930 domain-containing protein" evidence="1">
    <location>
        <begin position="20"/>
        <end position="129"/>
    </location>
</feature>
<dbReference type="EMBL" id="BMGG01000006">
    <property type="protein sequence ID" value="GGC74974.1"/>
    <property type="molecule type" value="Genomic_DNA"/>
</dbReference>
<keyword evidence="1" id="KW-0732">Signal</keyword>
<reference evidence="2" key="1">
    <citation type="journal article" date="2014" name="Int. J. Syst. Evol. Microbiol.">
        <title>Complete genome sequence of Corynebacterium casei LMG S-19264T (=DSM 44701T), isolated from a smear-ripened cheese.</title>
        <authorList>
            <consortium name="US DOE Joint Genome Institute (JGI-PGF)"/>
            <person name="Walter F."/>
            <person name="Albersmeier A."/>
            <person name="Kalinowski J."/>
            <person name="Ruckert C."/>
        </authorList>
    </citation>
    <scope>NUCLEOTIDE SEQUENCE</scope>
    <source>
        <strain evidence="2">CGMCC 1.12919</strain>
    </source>
</reference>
<dbReference type="AlphaFoldDB" id="A0A916XI57"/>
<feature type="signal peptide" evidence="1">
    <location>
        <begin position="1"/>
        <end position="19"/>
    </location>
</feature>
<dbReference type="Proteomes" id="UP000637002">
    <property type="component" value="Unassembled WGS sequence"/>
</dbReference>
<evidence type="ECO:0008006" key="4">
    <source>
        <dbReference type="Google" id="ProtNLM"/>
    </source>
</evidence>
<reference evidence="2" key="2">
    <citation type="submission" date="2020-09" db="EMBL/GenBank/DDBJ databases">
        <authorList>
            <person name="Sun Q."/>
            <person name="Zhou Y."/>
        </authorList>
    </citation>
    <scope>NUCLEOTIDE SEQUENCE</scope>
    <source>
        <strain evidence="2">CGMCC 1.12919</strain>
    </source>
</reference>
<keyword evidence="3" id="KW-1185">Reference proteome</keyword>
<proteinExistence type="predicted"/>
<sequence length="129" mass="14157">MIRMAVLAMGVTLLGVAQAAAESHLDHVLKRLEPDSRFNQVCDMAAMAAIGKSEAGLRPDRAMLDAAGPVKRVGDTATGEGAVIRSKGHWYGLSFVCETTPDRMRVRSFDYKLLGEIPQSKWEELGLWR</sequence>
<evidence type="ECO:0000256" key="1">
    <source>
        <dbReference type="SAM" id="SignalP"/>
    </source>
</evidence>
<gene>
    <name evidence="2" type="ORF">GCM10010994_36770</name>
</gene>